<dbReference type="SMART" id="SM00275">
    <property type="entry name" value="G_alpha"/>
    <property type="match status" value="1"/>
</dbReference>
<dbReference type="Pfam" id="PF00503">
    <property type="entry name" value="G-alpha"/>
    <property type="match status" value="1"/>
</dbReference>
<dbReference type="GO" id="GO:0003924">
    <property type="term" value="F:GTPase activity"/>
    <property type="evidence" value="ECO:0007669"/>
    <property type="project" value="InterPro"/>
</dbReference>
<organism evidence="10 11">
    <name type="scientific">Polysphondylium violaceum</name>
    <dbReference type="NCBI Taxonomy" id="133409"/>
    <lineage>
        <taxon>Eukaryota</taxon>
        <taxon>Amoebozoa</taxon>
        <taxon>Evosea</taxon>
        <taxon>Eumycetozoa</taxon>
        <taxon>Dictyostelia</taxon>
        <taxon>Dictyosteliales</taxon>
        <taxon>Dictyosteliaceae</taxon>
        <taxon>Polysphondylium</taxon>
    </lineage>
</organism>
<feature type="binding site" evidence="9">
    <location>
        <position position="179"/>
    </location>
    <ligand>
        <name>Mg(2+)</name>
        <dbReference type="ChEBI" id="CHEBI:18420"/>
    </ligand>
</feature>
<keyword evidence="5 9" id="KW-0460">Magnesium</keyword>
<dbReference type="InterPro" id="IPR011025">
    <property type="entry name" value="GproteinA_insert"/>
</dbReference>
<dbReference type="FunFam" id="3.40.50.300:FF:002307">
    <property type="entry name" value="Guanine nucleotide-binding protein G(k) subunit alpha"/>
    <property type="match status" value="1"/>
</dbReference>
<keyword evidence="6 8" id="KW-0342">GTP-binding</keyword>
<evidence type="ECO:0000256" key="2">
    <source>
        <dbReference type="ARBA" id="ARBA00011356"/>
    </source>
</evidence>
<feature type="binding site" evidence="8">
    <location>
        <begin position="267"/>
        <end position="270"/>
    </location>
    <ligand>
        <name>GTP</name>
        <dbReference type="ChEBI" id="CHEBI:37565"/>
    </ligand>
</feature>
<dbReference type="GO" id="GO:0007188">
    <property type="term" value="P:adenylate cyclase-modulating G protein-coupled receptor signaling pathway"/>
    <property type="evidence" value="ECO:0007669"/>
    <property type="project" value="TreeGrafter"/>
</dbReference>
<dbReference type="GO" id="GO:0005834">
    <property type="term" value="C:heterotrimeric G-protein complex"/>
    <property type="evidence" value="ECO:0007669"/>
    <property type="project" value="TreeGrafter"/>
</dbReference>
<dbReference type="InterPro" id="IPR001019">
    <property type="entry name" value="Gprotein_alpha_su"/>
</dbReference>
<keyword evidence="11" id="KW-1185">Reference proteome</keyword>
<comment type="subunit">
    <text evidence="2">G proteins are composed of 3 units; alpha, beta and gamma. The alpha chain contains the guanine nucleotide binding site.</text>
</comment>
<dbReference type="PRINTS" id="PR00318">
    <property type="entry name" value="GPROTEINA"/>
</dbReference>
<dbReference type="PROSITE" id="PS51882">
    <property type="entry name" value="G_ALPHA"/>
    <property type="match status" value="1"/>
</dbReference>
<feature type="binding site" evidence="8">
    <location>
        <begin position="148"/>
        <end position="149"/>
    </location>
    <ligand>
        <name>GTP</name>
        <dbReference type="ChEBI" id="CHEBI:37565"/>
    </ligand>
</feature>
<evidence type="ECO:0000256" key="3">
    <source>
        <dbReference type="ARBA" id="ARBA00022723"/>
    </source>
</evidence>
<dbReference type="PANTHER" id="PTHR10218">
    <property type="entry name" value="GTP-BINDING PROTEIN ALPHA SUBUNIT"/>
    <property type="match status" value="1"/>
</dbReference>
<evidence type="ECO:0000256" key="1">
    <source>
        <dbReference type="ARBA" id="ARBA00005804"/>
    </source>
</evidence>
<proteinExistence type="inferred from homology"/>
<dbReference type="CDD" id="cd00066">
    <property type="entry name" value="G-alpha"/>
    <property type="match status" value="1"/>
</dbReference>
<feature type="binding site" evidence="9">
    <location>
        <position position="46"/>
    </location>
    <ligand>
        <name>Mg(2+)</name>
        <dbReference type="ChEBI" id="CHEBI:18420"/>
    </ligand>
</feature>
<feature type="binding site" evidence="8">
    <location>
        <begin position="173"/>
        <end position="179"/>
    </location>
    <ligand>
        <name>GTP</name>
        <dbReference type="ChEBI" id="CHEBI:37565"/>
    </ligand>
</feature>
<dbReference type="OrthoDB" id="5817230at2759"/>
<dbReference type="Proteomes" id="UP000695562">
    <property type="component" value="Unassembled WGS sequence"/>
</dbReference>
<dbReference type="FunFam" id="1.10.400.10:FF:000007">
    <property type="entry name" value="Guanine nucleotide-binding protein subunit alpha"/>
    <property type="match status" value="1"/>
</dbReference>
<dbReference type="GO" id="GO:0046872">
    <property type="term" value="F:metal ion binding"/>
    <property type="evidence" value="ECO:0007669"/>
    <property type="project" value="UniProtKB-KW"/>
</dbReference>
<dbReference type="AlphaFoldDB" id="A0A8J4PZ22"/>
<comment type="caution">
    <text evidence="10">The sequence shown here is derived from an EMBL/GenBank/DDBJ whole genome shotgun (WGS) entry which is preliminary data.</text>
</comment>
<evidence type="ECO:0000256" key="5">
    <source>
        <dbReference type="ARBA" id="ARBA00022842"/>
    </source>
</evidence>
<keyword evidence="3 9" id="KW-0479">Metal-binding</keyword>
<evidence type="ECO:0000256" key="6">
    <source>
        <dbReference type="ARBA" id="ARBA00023134"/>
    </source>
</evidence>
<reference evidence="10" key="1">
    <citation type="submission" date="2020-01" db="EMBL/GenBank/DDBJ databases">
        <title>Development of genomics and gene disruption for Polysphondylium violaceum indicates a role for the polyketide synthase stlB in stalk morphogenesis.</title>
        <authorList>
            <person name="Narita B."/>
            <person name="Kawabe Y."/>
            <person name="Kin K."/>
            <person name="Saito T."/>
            <person name="Gibbs R."/>
            <person name="Kuspa A."/>
            <person name="Muzny D."/>
            <person name="Queller D."/>
            <person name="Richards S."/>
            <person name="Strassman J."/>
            <person name="Sucgang R."/>
            <person name="Worley K."/>
            <person name="Schaap P."/>
        </authorList>
    </citation>
    <scope>NUCLEOTIDE SEQUENCE</scope>
    <source>
        <strain evidence="10">QSvi11</strain>
    </source>
</reference>
<dbReference type="SUPFAM" id="SSF52540">
    <property type="entry name" value="P-loop containing nucleoside triphosphate hydrolases"/>
    <property type="match status" value="1"/>
</dbReference>
<feature type="binding site" evidence="8">
    <location>
        <position position="323"/>
    </location>
    <ligand>
        <name>GTP</name>
        <dbReference type="ChEBI" id="CHEBI:37565"/>
    </ligand>
</feature>
<gene>
    <name evidence="10" type="ORF">CYY_006758</name>
</gene>
<evidence type="ECO:0000256" key="9">
    <source>
        <dbReference type="PIRSR" id="PIRSR601019-2"/>
    </source>
</evidence>
<evidence type="ECO:0000256" key="8">
    <source>
        <dbReference type="PIRSR" id="PIRSR601019-1"/>
    </source>
</evidence>
<dbReference type="Gene3D" id="1.10.400.10">
    <property type="entry name" value="GI Alpha 1, domain 2-like"/>
    <property type="match status" value="1"/>
</dbReference>
<dbReference type="GO" id="GO:0141124">
    <property type="term" value="P:intracellular signaling cassette"/>
    <property type="evidence" value="ECO:0007669"/>
    <property type="project" value="UniProtKB-ARBA"/>
</dbReference>
<dbReference type="GO" id="GO:0031683">
    <property type="term" value="F:G-protein beta/gamma-subunit complex binding"/>
    <property type="evidence" value="ECO:0007669"/>
    <property type="project" value="InterPro"/>
</dbReference>
<evidence type="ECO:0000256" key="4">
    <source>
        <dbReference type="ARBA" id="ARBA00022741"/>
    </source>
</evidence>
<name>A0A8J4PZ22_9MYCE</name>
<dbReference type="GO" id="GO:0005525">
    <property type="term" value="F:GTP binding"/>
    <property type="evidence" value="ECO:0007669"/>
    <property type="project" value="UniProtKB-KW"/>
</dbReference>
<dbReference type="GO" id="GO:0001664">
    <property type="term" value="F:G protein-coupled receptor binding"/>
    <property type="evidence" value="ECO:0007669"/>
    <property type="project" value="TreeGrafter"/>
</dbReference>
<dbReference type="PANTHER" id="PTHR10218:SF324">
    <property type="entry name" value="GUANINE NUCLEOTIDE-BINDING PROTEIN ALPHA-6 SUBUNIT-RELATED"/>
    <property type="match status" value="1"/>
</dbReference>
<dbReference type="Gene3D" id="3.40.50.300">
    <property type="entry name" value="P-loop containing nucleotide triphosphate hydrolases"/>
    <property type="match status" value="1"/>
</dbReference>
<dbReference type="SUPFAM" id="SSF47895">
    <property type="entry name" value="Transducin (alpha subunit), insertion domain"/>
    <property type="match status" value="1"/>
</dbReference>
<dbReference type="GO" id="GO:0006935">
    <property type="term" value="P:chemotaxis"/>
    <property type="evidence" value="ECO:0007669"/>
    <property type="project" value="UniProtKB-ARBA"/>
</dbReference>
<evidence type="ECO:0000313" key="11">
    <source>
        <dbReference type="Proteomes" id="UP000695562"/>
    </source>
</evidence>
<feature type="binding site" evidence="8">
    <location>
        <begin position="42"/>
        <end position="47"/>
    </location>
    <ligand>
        <name>GTP</name>
        <dbReference type="ChEBI" id="CHEBI:37565"/>
    </ligand>
</feature>
<evidence type="ECO:0000313" key="10">
    <source>
        <dbReference type="EMBL" id="KAF2071921.1"/>
    </source>
</evidence>
<keyword evidence="7" id="KW-0807">Transducer</keyword>
<keyword evidence="4 8" id="KW-0547">Nucleotide-binding</keyword>
<evidence type="ECO:0000256" key="7">
    <source>
        <dbReference type="ARBA" id="ARBA00023224"/>
    </source>
</evidence>
<feature type="binding site" evidence="8">
    <location>
        <begin position="198"/>
        <end position="202"/>
    </location>
    <ligand>
        <name>GTP</name>
        <dbReference type="ChEBI" id="CHEBI:37565"/>
    </ligand>
</feature>
<protein>
    <submittedName>
        <fullName evidence="10">Uncharacterized protein</fullName>
    </submittedName>
</protein>
<dbReference type="GO" id="GO:0032502">
    <property type="term" value="P:developmental process"/>
    <property type="evidence" value="ECO:0007669"/>
    <property type="project" value="UniProtKB-ARBA"/>
</dbReference>
<dbReference type="GO" id="GO:0005737">
    <property type="term" value="C:cytoplasm"/>
    <property type="evidence" value="ECO:0007669"/>
    <property type="project" value="TreeGrafter"/>
</dbReference>
<comment type="similarity">
    <text evidence="1">Belongs to the G-alpha family.</text>
</comment>
<dbReference type="InterPro" id="IPR027417">
    <property type="entry name" value="P-loop_NTPase"/>
</dbReference>
<accession>A0A8J4PZ22</accession>
<dbReference type="EMBL" id="AJWJ01000326">
    <property type="protein sequence ID" value="KAF2071921.1"/>
    <property type="molecule type" value="Genomic_DNA"/>
</dbReference>
<sequence>MNCRTSPKSQEEQVSIEIDKEINRNKRRIRKDVQILLLGAGESGKSTIFKQLKILQDNGAWKPEELMDYRNTIYVNITTQIHVLINACEKFNLPLLPENIERSSRIKDRNHSNAEWNSQIADDTMHLWNDPSIKSAFEKRDKEFQLNDSAEYFFTNLTRISEPDYVPNPQDALRTRIMTKGIVEAEVIFDQMNMKIIDVGGQRAQRRKWIHCFDGVSAVIFVAGLSEYDQYLREDNRVNRMDDSLELFQEICNSRWFINTSMILFLNKRDIFIEKLKRVPFNIYDPRYQGQNNYEETSVYIKNKFHSVRENKTKDIYTHFTIAVDSQNINFVFSAVKEIILKQVLEGI</sequence>